<proteinExistence type="predicted"/>
<reference evidence="1 2" key="1">
    <citation type="submission" date="2021-05" db="EMBL/GenBank/DDBJ databases">
        <title>Isolation, identification, and the growth promoting effects of Pantoea dispersa strain YSD J2 from the aboveground leaves of Cyperus esculentus L.Var. Sativus.</title>
        <authorList>
            <person name="Wang S."/>
            <person name="Tang X.M."/>
            <person name="Huang Y.N."/>
        </authorList>
    </citation>
    <scope>NUCLEOTIDE SEQUENCE [LARGE SCALE GENOMIC DNA]</scope>
    <source>
        <strain evidence="2">YSD YN2</strain>
    </source>
</reference>
<gene>
    <name evidence="1" type="ORF">KFZ77_15955</name>
</gene>
<evidence type="ECO:0000313" key="1">
    <source>
        <dbReference type="EMBL" id="UYU31318.1"/>
    </source>
</evidence>
<dbReference type="EMBL" id="CP074352">
    <property type="protein sequence ID" value="UYU31318.1"/>
    <property type="molecule type" value="Genomic_DNA"/>
</dbReference>
<sequence length="219" mass="24459">MIVNRSRDYLCRVGTHILDYGQSRPLLPGLEIQIGQYRMQVQQYAASSPASDALAKRVFSSAMQEAVSEMPEDLLPHIGHYMAWRAQHIEGDEDNNPLNALANEYKSVVLWGEQGSRTGVTMAREISPMAPESGQFLALREQMEKKTVTDCILDTAGLMTRVCEELDLSMQGEIVQPEAPKHDILLLLAPPHLQRNKPASHLSSLMLNEFYKAGLDTLL</sequence>
<dbReference type="InterPro" id="IPR047914">
    <property type="entry name" value="TagK-like_C"/>
</dbReference>
<organism evidence="1 2">
    <name type="scientific">Siccibacter colletis</name>
    <dbReference type="NCBI Taxonomy" id="1505757"/>
    <lineage>
        <taxon>Bacteria</taxon>
        <taxon>Pseudomonadati</taxon>
        <taxon>Pseudomonadota</taxon>
        <taxon>Gammaproteobacteria</taxon>
        <taxon>Enterobacterales</taxon>
        <taxon>Enterobacteriaceae</taxon>
        <taxon>Siccibacter</taxon>
    </lineage>
</organism>
<dbReference type="NCBIfam" id="NF033419">
    <property type="entry name" value="T6SS_TagK_dom"/>
    <property type="match status" value="1"/>
</dbReference>
<keyword evidence="2" id="KW-1185">Reference proteome</keyword>
<evidence type="ECO:0000313" key="2">
    <source>
        <dbReference type="Proteomes" id="UP001156318"/>
    </source>
</evidence>
<protein>
    <submittedName>
        <fullName evidence="1">TagK domain-containing protein</fullName>
    </submittedName>
</protein>
<dbReference type="RefSeq" id="WP_264384762.1">
    <property type="nucleotide sequence ID" value="NZ_CP074352.1"/>
</dbReference>
<accession>A0ABY6JBX6</accession>
<name>A0ABY6JBX6_9ENTR</name>
<dbReference type="Proteomes" id="UP001156318">
    <property type="component" value="Chromosome"/>
</dbReference>